<dbReference type="InterPro" id="IPR008929">
    <property type="entry name" value="Chondroitin_lyas"/>
</dbReference>
<dbReference type="InterPro" id="IPR012970">
    <property type="entry name" value="Lyase_8_alpha_N"/>
</dbReference>
<feature type="active site" evidence="7">
    <location>
        <position position="235"/>
    </location>
</feature>
<dbReference type="InterPro" id="IPR004103">
    <property type="entry name" value="Lyase_8_C"/>
</dbReference>
<protein>
    <submittedName>
        <fullName evidence="12">Chondroitin AC lyase</fullName>
    </submittedName>
</protein>
<dbReference type="InterPro" id="IPR038970">
    <property type="entry name" value="Lyase_8"/>
</dbReference>
<evidence type="ECO:0000259" key="11">
    <source>
        <dbReference type="Pfam" id="PF08124"/>
    </source>
</evidence>
<evidence type="ECO:0000259" key="10">
    <source>
        <dbReference type="Pfam" id="PF02884"/>
    </source>
</evidence>
<comment type="caution">
    <text evidence="12">The sequence shown here is derived from an EMBL/GenBank/DDBJ whole genome shotgun (WGS) entry which is preliminary data.</text>
</comment>
<dbReference type="InterPro" id="IPR014718">
    <property type="entry name" value="GH-type_carb-bd"/>
</dbReference>
<feature type="chain" id="PRO_5019764816" evidence="8">
    <location>
        <begin position="24"/>
        <end position="688"/>
    </location>
</feature>
<evidence type="ECO:0000256" key="5">
    <source>
        <dbReference type="ARBA" id="ARBA00022837"/>
    </source>
</evidence>
<proteinExistence type="inferred from homology"/>
<evidence type="ECO:0000256" key="3">
    <source>
        <dbReference type="ARBA" id="ARBA00011245"/>
    </source>
</evidence>
<dbReference type="Pfam" id="PF02884">
    <property type="entry name" value="Lyase_8_C"/>
    <property type="match status" value="1"/>
</dbReference>
<dbReference type="GO" id="GO:0016837">
    <property type="term" value="F:carbon-oxygen lyase activity, acting on polysaccharides"/>
    <property type="evidence" value="ECO:0007669"/>
    <property type="project" value="UniProtKB-ARBA"/>
</dbReference>
<comment type="similarity">
    <text evidence="2">Belongs to the polysaccharide lyase 8 family.</text>
</comment>
<evidence type="ECO:0000256" key="4">
    <source>
        <dbReference type="ARBA" id="ARBA00022729"/>
    </source>
</evidence>
<feature type="active site" evidence="7">
    <location>
        <position position="289"/>
    </location>
</feature>
<evidence type="ECO:0000259" key="9">
    <source>
        <dbReference type="Pfam" id="PF02278"/>
    </source>
</evidence>
<dbReference type="SUPFAM" id="SSF74650">
    <property type="entry name" value="Galactose mutarotase-like"/>
    <property type="match status" value="1"/>
</dbReference>
<feature type="domain" description="Polysaccharide lyase family 8 central" evidence="9">
    <location>
        <begin position="345"/>
        <end position="578"/>
    </location>
</feature>
<dbReference type="Pfam" id="PF08124">
    <property type="entry name" value="Lyase_8_N"/>
    <property type="match status" value="1"/>
</dbReference>
<feature type="active site" evidence="7">
    <location>
        <position position="226"/>
    </location>
</feature>
<dbReference type="PANTHER" id="PTHR38481:SF1">
    <property type="entry name" value="HYALURONATE LYASE"/>
    <property type="match status" value="1"/>
</dbReference>
<dbReference type="AlphaFoldDB" id="A0A495IT63"/>
<dbReference type="Proteomes" id="UP000268007">
    <property type="component" value="Unassembled WGS sequence"/>
</dbReference>
<dbReference type="Gene3D" id="1.50.10.100">
    <property type="entry name" value="Chondroitin AC/alginate lyase"/>
    <property type="match status" value="1"/>
</dbReference>
<feature type="domain" description="Polysaccharide lyase 8 N-terminal alpha-helical" evidence="11">
    <location>
        <begin position="48"/>
        <end position="319"/>
    </location>
</feature>
<evidence type="ECO:0000313" key="13">
    <source>
        <dbReference type="Proteomes" id="UP000268007"/>
    </source>
</evidence>
<evidence type="ECO:0000256" key="7">
    <source>
        <dbReference type="PIRSR" id="PIRSR638970-1"/>
    </source>
</evidence>
<dbReference type="InterPro" id="IPR011071">
    <property type="entry name" value="Lyase_8-like_C"/>
</dbReference>
<feature type="signal peptide" evidence="8">
    <location>
        <begin position="1"/>
        <end position="23"/>
    </location>
</feature>
<dbReference type="Gene3D" id="2.70.98.10">
    <property type="match status" value="1"/>
</dbReference>
<evidence type="ECO:0000313" key="12">
    <source>
        <dbReference type="EMBL" id="RKR79965.1"/>
    </source>
</evidence>
<keyword evidence="13" id="KW-1185">Reference proteome</keyword>
<dbReference type="Gene3D" id="2.60.220.10">
    <property type="entry name" value="Polysaccharide lyase family 8-like, C-terminal"/>
    <property type="match status" value="1"/>
</dbReference>
<dbReference type="SUPFAM" id="SSF48230">
    <property type="entry name" value="Chondroitin AC/alginate lyase"/>
    <property type="match status" value="1"/>
</dbReference>
<feature type="domain" description="Polysaccharide lyase family 8 C-terminal" evidence="10">
    <location>
        <begin position="593"/>
        <end position="660"/>
    </location>
</feature>
<name>A0A495IT63_9SPHI</name>
<evidence type="ECO:0000256" key="6">
    <source>
        <dbReference type="ARBA" id="ARBA00023239"/>
    </source>
</evidence>
<keyword evidence="6 12" id="KW-0456">Lyase</keyword>
<dbReference type="Pfam" id="PF02278">
    <property type="entry name" value="Lyase_8"/>
    <property type="match status" value="1"/>
</dbReference>
<dbReference type="EMBL" id="RBKU01000001">
    <property type="protein sequence ID" value="RKR79965.1"/>
    <property type="molecule type" value="Genomic_DNA"/>
</dbReference>
<evidence type="ECO:0000256" key="2">
    <source>
        <dbReference type="ARBA" id="ARBA00006699"/>
    </source>
</evidence>
<keyword evidence="4 8" id="KW-0732">Signal</keyword>
<reference evidence="12 13" key="1">
    <citation type="submission" date="2018-10" db="EMBL/GenBank/DDBJ databases">
        <title>Genomic Encyclopedia of Archaeal and Bacterial Type Strains, Phase II (KMG-II): from individual species to whole genera.</title>
        <authorList>
            <person name="Goeker M."/>
        </authorList>
    </citation>
    <scope>NUCLEOTIDE SEQUENCE [LARGE SCALE GENOMIC DNA]</scope>
    <source>
        <strain evidence="12 13">DSM 18602</strain>
    </source>
</reference>
<dbReference type="GO" id="GO:0005576">
    <property type="term" value="C:extracellular region"/>
    <property type="evidence" value="ECO:0007669"/>
    <property type="project" value="InterPro"/>
</dbReference>
<gene>
    <name evidence="12" type="ORF">BDD43_0051</name>
</gene>
<comment type="subunit">
    <text evidence="3">Monomer.</text>
</comment>
<evidence type="ECO:0000256" key="1">
    <source>
        <dbReference type="ARBA" id="ARBA00001913"/>
    </source>
</evidence>
<dbReference type="GO" id="GO:0005975">
    <property type="term" value="P:carbohydrate metabolic process"/>
    <property type="evidence" value="ECO:0007669"/>
    <property type="project" value="InterPro"/>
</dbReference>
<sequence>MFCEFLKYSLILICFLFIAPGFAQQTDFDTVNSRVVKSLLKGEELLRVTKSVAKGLNDMQPNGTWADIDYKDKAVAIWSPALHLTRVQNFAMAYARPNNIYSHDETLYRAIVKTLQAWNRIDPKCNNWWYNEINCPQLLGQIMLLMHSSKPLPRTLQDSLLIKMNRGNMYKQTGANKLDVALHNLYRALLTRDVTLMDSAVSQCFQPVMLTNATEGLMYDYSYLQHGRQLQIASYGSVFLVGEYRIAAYLQGTRWQMLPGKREVLTKFLNNVFLNAIRYKYLDFNVMGRGFTRKDSANTSAVPGLLADINMLKKNDEDNDYTGYIDAVKRASGKVPPSYKIKTTHTQYWIGDYTQHISPDYLFTVRTNSTRTRRTETGNGENLYGRYMSDGATNIQRSGSEYFNIFPVWEYDKIPGVTCREYLSDRAAVNSWDQPGTTNFTGGVSDGQYGVSTYSLDFDSVKAKKAWFFFGKQVVCLGTGISSDTPEPITTTVNQCWSRGRVVVNKAQHSYWQDSIAYYVQPNNHILYSNKEQKGTWEHINNSQSSDSVKGKVFKLWIDHGKQPQNALYSYIVVPGISQKQFLRESPYQELNILSNTNVMQAVRSSQKDVLQVIFYKPGTLHTGKIAVSVSEPCVLMLEKANTTNPMIYVVDPSHQLKTISILLNGKKLNCVLPINEYAGSTLKVIYR</sequence>
<dbReference type="InterPro" id="IPR011013">
    <property type="entry name" value="Gal_mutarotase_sf_dom"/>
</dbReference>
<organism evidence="12 13">
    <name type="scientific">Mucilaginibacter gracilis</name>
    <dbReference type="NCBI Taxonomy" id="423350"/>
    <lineage>
        <taxon>Bacteria</taxon>
        <taxon>Pseudomonadati</taxon>
        <taxon>Bacteroidota</taxon>
        <taxon>Sphingobacteriia</taxon>
        <taxon>Sphingobacteriales</taxon>
        <taxon>Sphingobacteriaceae</taxon>
        <taxon>Mucilaginibacter</taxon>
    </lineage>
</organism>
<dbReference type="SUPFAM" id="SSF49863">
    <property type="entry name" value="Hyaluronate lyase-like, C-terminal domain"/>
    <property type="match status" value="1"/>
</dbReference>
<accession>A0A495IT63</accession>
<evidence type="ECO:0000256" key="8">
    <source>
        <dbReference type="SAM" id="SignalP"/>
    </source>
</evidence>
<dbReference type="InterPro" id="IPR003159">
    <property type="entry name" value="Lyase_8_central_dom"/>
</dbReference>
<dbReference type="GO" id="GO:0030246">
    <property type="term" value="F:carbohydrate binding"/>
    <property type="evidence" value="ECO:0007669"/>
    <property type="project" value="InterPro"/>
</dbReference>
<keyword evidence="5" id="KW-0106">Calcium</keyword>
<dbReference type="PANTHER" id="PTHR38481">
    <property type="entry name" value="HYALURONATE LYASE"/>
    <property type="match status" value="1"/>
</dbReference>
<comment type="cofactor">
    <cofactor evidence="1">
        <name>Ca(2+)</name>
        <dbReference type="ChEBI" id="CHEBI:29108"/>
    </cofactor>
</comment>